<dbReference type="EMBL" id="FXAE01000007">
    <property type="protein sequence ID" value="SMF07707.1"/>
    <property type="molecule type" value="Genomic_DNA"/>
</dbReference>
<comment type="caution">
    <text evidence="3">The sequence shown here is derived from an EMBL/GenBank/DDBJ whole genome shotgun (WGS) entry which is preliminary data.</text>
</comment>
<dbReference type="Gene3D" id="3.20.20.370">
    <property type="entry name" value="Glycoside hydrolase/deacetylase"/>
    <property type="match status" value="1"/>
</dbReference>
<dbReference type="Pfam" id="PF01522">
    <property type="entry name" value="Polysacc_deac_1"/>
    <property type="match status" value="1"/>
</dbReference>
<evidence type="ECO:0000259" key="2">
    <source>
        <dbReference type="PROSITE" id="PS51677"/>
    </source>
</evidence>
<dbReference type="InterPro" id="IPR011330">
    <property type="entry name" value="Glyco_hydro/deAcase_b/a-brl"/>
</dbReference>
<feature type="region of interest" description="Disordered" evidence="1">
    <location>
        <begin position="1"/>
        <end position="21"/>
    </location>
</feature>
<dbReference type="PANTHER" id="PTHR10587">
    <property type="entry name" value="GLYCOSYL TRANSFERASE-RELATED"/>
    <property type="match status" value="1"/>
</dbReference>
<dbReference type="PANTHER" id="PTHR10587:SF125">
    <property type="entry name" value="POLYSACCHARIDE DEACETYLASE YHEN-RELATED"/>
    <property type="match status" value="1"/>
</dbReference>
<keyword evidence="4" id="KW-1185">Reference proteome</keyword>
<name>A0ABY1LXM5_9BACL</name>
<reference evidence="3 4" key="1">
    <citation type="submission" date="2017-04" db="EMBL/GenBank/DDBJ databases">
        <authorList>
            <person name="Varghese N."/>
            <person name="Submissions S."/>
        </authorList>
    </citation>
    <scope>NUCLEOTIDE SEQUENCE [LARGE SCALE GENOMIC DNA]</scope>
    <source>
        <strain evidence="3 4">J12</strain>
    </source>
</reference>
<evidence type="ECO:0000313" key="3">
    <source>
        <dbReference type="EMBL" id="SMF07707.1"/>
    </source>
</evidence>
<dbReference type="SUPFAM" id="SSF88713">
    <property type="entry name" value="Glycoside hydrolase/deacetylase"/>
    <property type="match status" value="1"/>
</dbReference>
<sequence>MNEMSPYGKRSNKHGERNAHSKMIRRTRLIITAALVLTASSLALTAVAVTPMINGSLPHKSPTQVVIPAKLASAGETEKGQSVNLASSQQTTEPTVTPADSNSTPSEPDNTQAEPKGTPSQEEGASQKAESERAPAPPAVLPEVEAKSPAQQSNQSKTTVKPKVIYLTFDDGPSKYTEQLLDILEHYQIHGTFFMIGNQVSKNEKIVNQVLQEGHYIGLHSMTHNKKILYNGKGSTNFIAEFTKEQKLMEKLTGTSPTLIRAPYGSKPEIGEKFRGDIAEAGFKMWDWTVDSMDWKYPNSPSTILKEVKRQTHRDTEVILMHEKAQTVKVLPQVIEYLQSKGYAFAVYKPNQHFSVNFGNDPRL</sequence>
<protein>
    <submittedName>
        <fullName evidence="3">Peptidoglycan/xylan/chitin deacetylase, PgdA/CDA1 family</fullName>
    </submittedName>
</protein>
<dbReference type="PROSITE" id="PS51677">
    <property type="entry name" value="NODB"/>
    <property type="match status" value="1"/>
</dbReference>
<evidence type="ECO:0000256" key="1">
    <source>
        <dbReference type="SAM" id="MobiDB-lite"/>
    </source>
</evidence>
<dbReference type="InterPro" id="IPR002509">
    <property type="entry name" value="NODB_dom"/>
</dbReference>
<proteinExistence type="predicted"/>
<organism evidence="3 4">
    <name type="scientific">Paenibacillus barengoltzii J12</name>
    <dbReference type="NCBI Taxonomy" id="935846"/>
    <lineage>
        <taxon>Bacteria</taxon>
        <taxon>Bacillati</taxon>
        <taxon>Bacillota</taxon>
        <taxon>Bacilli</taxon>
        <taxon>Bacillales</taxon>
        <taxon>Paenibacillaceae</taxon>
        <taxon>Paenibacillus</taxon>
    </lineage>
</organism>
<feature type="domain" description="NodB homology" evidence="2">
    <location>
        <begin position="163"/>
        <end position="346"/>
    </location>
</feature>
<dbReference type="CDD" id="cd10944">
    <property type="entry name" value="CE4_SmPgdA_like"/>
    <property type="match status" value="1"/>
</dbReference>
<gene>
    <name evidence="3" type="ORF">SAMN02744124_01150</name>
</gene>
<dbReference type="InterPro" id="IPR050248">
    <property type="entry name" value="Polysacc_deacetylase_ArnD"/>
</dbReference>
<evidence type="ECO:0000313" key="4">
    <source>
        <dbReference type="Proteomes" id="UP000192939"/>
    </source>
</evidence>
<accession>A0ABY1LXM5</accession>
<feature type="region of interest" description="Disordered" evidence="1">
    <location>
        <begin position="76"/>
        <end position="138"/>
    </location>
</feature>
<dbReference type="Proteomes" id="UP000192939">
    <property type="component" value="Unassembled WGS sequence"/>
</dbReference>
<feature type="compositionally biased region" description="Polar residues" evidence="1">
    <location>
        <begin position="80"/>
        <end position="124"/>
    </location>
</feature>